<dbReference type="Pfam" id="PF15904">
    <property type="entry name" value="LIP1"/>
    <property type="match status" value="1"/>
</dbReference>
<dbReference type="Proteomes" id="UP000515160">
    <property type="component" value="Chromosome 2L"/>
</dbReference>
<dbReference type="SUPFAM" id="SSF52075">
    <property type="entry name" value="Outer arm dynein light chain 1"/>
    <property type="match status" value="1"/>
</dbReference>
<evidence type="ECO:0000259" key="7">
    <source>
        <dbReference type="Pfam" id="PF25624"/>
    </source>
</evidence>
<dbReference type="InterPro" id="IPR031782">
    <property type="entry name" value="LIP1_N"/>
</dbReference>
<dbReference type="Pfam" id="PF12799">
    <property type="entry name" value="LRR_4"/>
    <property type="match status" value="1"/>
</dbReference>
<dbReference type="InterPro" id="IPR032675">
    <property type="entry name" value="LRR_dom_sf"/>
</dbReference>
<dbReference type="RefSeq" id="XP_051859200.1">
    <property type="nucleotide sequence ID" value="XM_052003240.1"/>
</dbReference>
<evidence type="ECO:0000313" key="9">
    <source>
        <dbReference type="RefSeq" id="XP_051859200.1"/>
    </source>
</evidence>
<dbReference type="GeneID" id="117563751"/>
<protein>
    <submittedName>
        <fullName evidence="9">Serine/threonine-protein kinase 11-interacting protein isoform X1</fullName>
    </submittedName>
</protein>
<evidence type="ECO:0000256" key="3">
    <source>
        <dbReference type="ARBA" id="ARBA00022614"/>
    </source>
</evidence>
<reference evidence="9" key="1">
    <citation type="submission" date="2025-08" db="UniProtKB">
        <authorList>
            <consortium name="RefSeq"/>
        </authorList>
    </citation>
    <scope>IDENTIFICATION</scope>
    <source>
        <strain evidence="9">15112-1751.03</strain>
        <tissue evidence="9">Whole Adult</tissue>
    </source>
</reference>
<comment type="subcellular location">
    <subcellularLocation>
        <location evidence="1">Cytoplasm</location>
    </subcellularLocation>
</comment>
<keyword evidence="3" id="KW-0433">Leucine-rich repeat</keyword>
<dbReference type="InterPro" id="IPR057676">
    <property type="entry name" value="PH_S11IP_C"/>
</dbReference>
<keyword evidence="8" id="KW-1185">Reference proteome</keyword>
<keyword evidence="2" id="KW-0963">Cytoplasm</keyword>
<dbReference type="PANTHER" id="PTHR15454">
    <property type="entry name" value="NISCHARIN RELATED"/>
    <property type="match status" value="1"/>
</dbReference>
<feature type="domain" description="STK11-interacting protein C-terminal PH" evidence="7">
    <location>
        <begin position="1280"/>
        <end position="1354"/>
    </location>
</feature>
<dbReference type="PROSITE" id="PS51450">
    <property type="entry name" value="LRR"/>
    <property type="match status" value="3"/>
</dbReference>
<dbReference type="GO" id="GO:0016301">
    <property type="term" value="F:kinase activity"/>
    <property type="evidence" value="ECO:0007669"/>
    <property type="project" value="UniProtKB-KW"/>
</dbReference>
<keyword evidence="4" id="KW-0677">Repeat</keyword>
<feature type="compositionally biased region" description="Polar residues" evidence="5">
    <location>
        <begin position="506"/>
        <end position="532"/>
    </location>
</feature>
<feature type="compositionally biased region" description="Low complexity" evidence="5">
    <location>
        <begin position="370"/>
        <end position="380"/>
    </location>
</feature>
<evidence type="ECO:0000259" key="6">
    <source>
        <dbReference type="Pfam" id="PF15904"/>
    </source>
</evidence>
<feature type="region of interest" description="Disordered" evidence="5">
    <location>
        <begin position="360"/>
        <end position="402"/>
    </location>
</feature>
<dbReference type="Gene3D" id="3.80.10.10">
    <property type="entry name" value="Ribonuclease Inhibitor"/>
    <property type="match status" value="1"/>
</dbReference>
<feature type="compositionally biased region" description="Polar residues" evidence="5">
    <location>
        <begin position="360"/>
        <end position="369"/>
    </location>
</feature>
<evidence type="ECO:0000256" key="4">
    <source>
        <dbReference type="ARBA" id="ARBA00022737"/>
    </source>
</evidence>
<evidence type="ECO:0000313" key="8">
    <source>
        <dbReference type="Proteomes" id="UP000515160"/>
    </source>
</evidence>
<feature type="compositionally biased region" description="Polar residues" evidence="5">
    <location>
        <begin position="388"/>
        <end position="398"/>
    </location>
</feature>
<feature type="region of interest" description="Disordered" evidence="5">
    <location>
        <begin position="929"/>
        <end position="970"/>
    </location>
</feature>
<dbReference type="PANTHER" id="PTHR15454:SF69">
    <property type="entry name" value="SERINE_THREONINE-PROTEIN KINASE 11-INTERACTING PROTEIN"/>
    <property type="match status" value="1"/>
</dbReference>
<dbReference type="GO" id="GO:0005737">
    <property type="term" value="C:cytoplasm"/>
    <property type="evidence" value="ECO:0007669"/>
    <property type="project" value="UniProtKB-SubCell"/>
</dbReference>
<dbReference type="Pfam" id="PF25624">
    <property type="entry name" value="PH_S11IP_C"/>
    <property type="match status" value="1"/>
</dbReference>
<gene>
    <name evidence="9" type="primary">LOC117563751</name>
</gene>
<feature type="region of interest" description="Disordered" evidence="5">
    <location>
        <begin position="505"/>
        <end position="532"/>
    </location>
</feature>
<evidence type="ECO:0000256" key="1">
    <source>
        <dbReference type="ARBA" id="ARBA00004496"/>
    </source>
</evidence>
<organism evidence="8 9">
    <name type="scientific">Drosophila albomicans</name>
    <name type="common">Fruit fly</name>
    <dbReference type="NCBI Taxonomy" id="7291"/>
    <lineage>
        <taxon>Eukaryota</taxon>
        <taxon>Metazoa</taxon>
        <taxon>Ecdysozoa</taxon>
        <taxon>Arthropoda</taxon>
        <taxon>Hexapoda</taxon>
        <taxon>Insecta</taxon>
        <taxon>Pterygota</taxon>
        <taxon>Neoptera</taxon>
        <taxon>Endopterygota</taxon>
        <taxon>Diptera</taxon>
        <taxon>Brachycera</taxon>
        <taxon>Muscomorpha</taxon>
        <taxon>Ephydroidea</taxon>
        <taxon>Drosophilidae</taxon>
        <taxon>Drosophila</taxon>
    </lineage>
</organism>
<evidence type="ECO:0000256" key="2">
    <source>
        <dbReference type="ARBA" id="ARBA00022490"/>
    </source>
</evidence>
<proteinExistence type="predicted"/>
<dbReference type="InterPro" id="IPR025875">
    <property type="entry name" value="Leu-rich_rpt_4"/>
</dbReference>
<dbReference type="InterPro" id="IPR001611">
    <property type="entry name" value="Leu-rich_rpt"/>
</dbReference>
<dbReference type="OrthoDB" id="7451790at2759"/>
<sequence length="1358" mass="152960">MDPQKITELANLLRKNGDKILSSEFTLTLSGPLLRGLNDSFALIADSDIGFGAGLGTSQQNPQAFQVVKPFNGKSSVFSDLQLLHDFVQKTTLLKLNYFPSEHYFEGAIDICKFRALRRLEVHKINICQVVGIQALRSQLQHLICIKSLNSVEDIITHCGGDNSNGFVWNELQSADFSYNNLRGIDTALEFAQHLQHLNLRHNKLISVSAIKWLPHLKTLDLSYNCLTQFPLFHAEACKRLQSLNISNNYVEELLDLTKLDALTNMDLSDNCLLEHSQLLPLSVLMTLTTLNLQGNPLACHPKHRLATAQYLHKNTSTVKFVLDFEPMSKPEKAMTGSQQLRNVGTMGHRIATSYLSINSSRGSVNTPASSIGSQRSISIRGRDSSSEAEQQAPQETQIVKRRTKKLRSVEIAEHGEEVAKEATAITDPINVGAVPEQEAPDGSHLETKKKIDTLRLKYGNEWLQSSNAELMLGINATQPSEQKRHDARQELNEFLGEFSADYQPEPQSQLQSDELNISSTPTNGAHWTSPLNDTLTPIKLDVDNTDKDETQATVYESCDNTTETEYQSMNNTLQEEKDEQREPEIDKHREVLNLYGSSSAEQEEEPVSDEEPDEKLYIVCHAHKTSEPLFLTISSNYIREKDALNERTKTKWSLRVLESCERIKSNTLRVNFDTMQKHKQERVYSADNALCQEIEKKLRDILSQRDLTEMNFTIYKCINCGLKFTRERNKKSYKTSELRCPNCSKDFVAEVHDESGSLEKTKGAAMEPKLSPALIVDESPVGTPLMLQSKEDNQSIVGNKRLIANNTPNNRRSLMQTIKRSANSLNESSSCSKITNSQCSFDSNRSVVGSSNTERDLEFRANESDVDIISNPSQSSIEVLDPNFVQSASRKTSEERRIAQIPNLQTIDDDHSQAQSFIEREFGQLLAARSKSTANEDSIETTAEDTTPKSKTLAQVQLTESSSSGSVTDSICTTYEQQSKQQQQLQPQDKGQLLATNDPIVIHNLLHAEPNVSSHQHHHNNNNIEVAGVSENGHLKKGEEAGLSSVFGALFQSTNVLMSSSKKLIESESTASGVQPYKFNYSDFNDIDHRLKLYFYQTKFKDAGEHFKWLGKGRIFNEQTQTVRDGLLIISTSKCYLMEAYAPPHDDVSKWLRQVTSATINRLTRVQCLPWKLGLSFTLRNWGNFALLLQDMLRTDSLLLYLSDNPLPSNCELIQDPSDAVLQRLNALITEPLKMCTVLSSCRWTCGQDKRNFEVCTLLTSDTQLHVVGNGRFNWLTTNVEQKPQLELSLTQQMSNLVEAERVTDCEYKINFLDETENQCELWHLQFETQANAEFCLDVIGKSWEQLFGVPFSYSGM</sequence>
<keyword evidence="9" id="KW-0808">Transferase</keyword>
<dbReference type="SMART" id="SM00364">
    <property type="entry name" value="LRR_BAC"/>
    <property type="match status" value="3"/>
</dbReference>
<keyword evidence="9" id="KW-0418">Kinase</keyword>
<feature type="compositionally biased region" description="Polar residues" evidence="5">
    <location>
        <begin position="945"/>
        <end position="961"/>
    </location>
</feature>
<accession>A0A9C6STJ6</accession>
<feature type="domain" description="LKB1 serine/threonine kinase interacting protein 1 N-terminal" evidence="6">
    <location>
        <begin position="2"/>
        <end position="100"/>
    </location>
</feature>
<evidence type="ECO:0000256" key="5">
    <source>
        <dbReference type="SAM" id="MobiDB-lite"/>
    </source>
</evidence>
<name>A0A9C6STJ6_DROAB</name>